<dbReference type="Proteomes" id="UP001580430">
    <property type="component" value="Unassembled WGS sequence"/>
</dbReference>
<sequence>MASRADAIRRKKQGDEARARVLSGMYNQPQQAAISPRAAAIRQTILNGGGLNLDKEIPGSSNMVQGPPKPNAVDPLKNLPPELRMTGPDFIAQSTLGRAATGNPQAVKTVRDATGVTVAPVQGPPAPKNIPTNAYEEWYNDNIADSPIDKIAKSLWGADRAVQQVKAGSLDTATLGLTRGIGRAANALTPGGQENLTPKLNEQVESLPYRIGEFAGYIPPGMAIERGVSKVIGPALQKANKYGRAAITGAAVGAIDAGAQELGDVAFRGEEFNPSNIALGGAIGGVAAPALTGIGAGLQKALSKFNQSKSVPALPVGRRENRMDAAAARSVQQSGTDAIATPYTFDLPEGTPATRRAVENAAEGRNEIQQINSRLRELETQYEQRVIDEYKYLKQSRDNRGGVKQGQLQRDVNGDVVGRTGRTSENPLWYQEFYQTNGRAPTNKDLYQLARQRVDDGFADESGQVPSWRQESGYDDQIAAYTVARDAMRSGVRELDPALNVTEQPLVTQRLRQEGGSGPRVNDSSLNRQHIEMPPEPEIPAYLRAREQRQNAARSTEPVNDEVEEIVQAVQNPRIRDRVYTFLDEAEQNARKRIAARKNRLSSTPVDEWADYAIIGAAKMGKGTIKFADWTEEMVKEFGESFRPKAERAYRDAKEELRRQERRASKEGQAAEKFNDSGIGDATTFEQKISRQPSKRRESFRKKWEHVRTQFVDDLAPLEALEKRVRGIVSSAEKSLYKMARMYKGTPEKANQIVKNRLAPIVDAVEKAGYTADDLGKYALAVHARDVNKAGYKSGFTNAEIEDVIGKYGTPEMEKAREALVQVNKDMMKELVNSGVVSKELADVLDNRWKNYIPLFRSFDDDVEGFGGSMSKSLANVASPVKALKGSERAVIDPLENMVRNIFQSVSAAERNKVASQLANLAKSDPEGKFIRKLDPNEQVGRKNVVNVKVNGENVKYEVEPEVYRAMLNLDQESSNMLMNILSKPASLLRAGATLTPEFSLRNPMRDVLQAFVTSESGFNPITDFTVGLIQSIKKDKLYQEWIDNLGAYGNVLSMDRNVHRKALEKVLKEKPSKKFVNILNGKSLINLLRAITDTTESATKVGEYRAALRSGASPQEAAYRSRDIMDFARAGVGVRQANRIVAFLNANIQGKSKLIRSIKKNPGGTIARMFVSATLPTVGIYLLNRQVANETQKQTIDESPDWLKDTFWLIAVPGTDTVARIPKPFDIAPLFANLPERALQFVETKDPEAFEGFVRRTLSDAALPAQITGLWPFIEGMSNYSFFREGPIIPQREQGWEYRDQYDPVRTTESAKFLAGAMSKITGDKGMLKNFSSPRIMDNTIQGLTAGLGSYGTSALDSILKGVGAVDRPAAPAKRIEQLPFAKAFLVDPLQSTKSIEKLYDLRQKLSSEKASDKINNSAFTRESDLKTLNSAADAMGDINKQIRAIEADKNLSAQVKRLQIEPLLSERNRIASTTMDGMKK</sequence>
<dbReference type="InterPro" id="IPR040561">
    <property type="entry name" value="LPD38"/>
</dbReference>
<dbReference type="RefSeq" id="WP_375520169.1">
    <property type="nucleotide sequence ID" value="NZ_JBHIRY010000009.1"/>
</dbReference>
<evidence type="ECO:0000313" key="3">
    <source>
        <dbReference type="EMBL" id="MFB5761019.1"/>
    </source>
</evidence>
<reference evidence="3 4" key="1">
    <citation type="submission" date="2024-09" db="EMBL/GenBank/DDBJ databases">
        <title>Paenibacillus zeirhizospherea sp. nov., isolated from surface of the maize (Zea mays) roots in a horticulture field, Hungary.</title>
        <authorList>
            <person name="Marton D."/>
            <person name="Farkas M."/>
            <person name="Bedics A."/>
            <person name="Toth E."/>
            <person name="Tancsics A."/>
            <person name="Boka K."/>
            <person name="Marati G."/>
            <person name="Kriszt B."/>
            <person name="Cserhati M."/>
        </authorList>
    </citation>
    <scope>NUCLEOTIDE SEQUENCE [LARGE SCALE GENOMIC DNA]</scope>
    <source>
        <strain evidence="3 4">JCM 18446</strain>
    </source>
</reference>
<dbReference type="Pfam" id="PF18857">
    <property type="entry name" value="LPD38"/>
    <property type="match status" value="1"/>
</dbReference>
<organism evidence="3 4">
    <name type="scientific">Paenibacillus medicaginis</name>
    <dbReference type="NCBI Taxonomy" id="1470560"/>
    <lineage>
        <taxon>Bacteria</taxon>
        <taxon>Bacillati</taxon>
        <taxon>Bacillota</taxon>
        <taxon>Bacilli</taxon>
        <taxon>Bacillales</taxon>
        <taxon>Paenibacillaceae</taxon>
        <taxon>Paenibacillus</taxon>
    </lineage>
</organism>
<feature type="region of interest" description="Disordered" evidence="1">
    <location>
        <begin position="513"/>
        <end position="532"/>
    </location>
</feature>
<protein>
    <submittedName>
        <fullName evidence="3">LPD38 domain-containing protein</fullName>
    </submittedName>
</protein>
<feature type="region of interest" description="Disordered" evidence="1">
    <location>
        <begin position="398"/>
        <end position="423"/>
    </location>
</feature>
<evidence type="ECO:0000259" key="2">
    <source>
        <dbReference type="Pfam" id="PF18857"/>
    </source>
</evidence>
<evidence type="ECO:0000256" key="1">
    <source>
        <dbReference type="SAM" id="MobiDB-lite"/>
    </source>
</evidence>
<dbReference type="EMBL" id="JBHIRY010000009">
    <property type="protein sequence ID" value="MFB5761019.1"/>
    <property type="molecule type" value="Genomic_DNA"/>
</dbReference>
<name>A0ABV5C0H3_9BACL</name>
<gene>
    <name evidence="3" type="ORF">ACE5LO_11515</name>
</gene>
<evidence type="ECO:0000313" key="4">
    <source>
        <dbReference type="Proteomes" id="UP001580430"/>
    </source>
</evidence>
<proteinExistence type="predicted"/>
<feature type="domain" description="Large polyvalent protein associated" evidence="2">
    <location>
        <begin position="1198"/>
        <end position="1382"/>
    </location>
</feature>
<feature type="compositionally biased region" description="Basic and acidic residues" evidence="1">
    <location>
        <begin position="649"/>
        <end position="675"/>
    </location>
</feature>
<comment type="caution">
    <text evidence="3">The sequence shown here is derived from an EMBL/GenBank/DDBJ whole genome shotgun (WGS) entry which is preliminary data.</text>
</comment>
<feature type="region of interest" description="Disordered" evidence="1">
    <location>
        <begin position="649"/>
        <end position="700"/>
    </location>
</feature>
<keyword evidence="4" id="KW-1185">Reference proteome</keyword>
<accession>A0ABV5C0H3</accession>